<accession>A0A0B5D1N3</accession>
<protein>
    <submittedName>
        <fullName evidence="1">Uncharacterized protein</fullName>
    </submittedName>
</protein>
<dbReference type="AlphaFoldDB" id="A0A0B5D1N3"/>
<dbReference type="KEGG" id="chm:B842_03490"/>
<dbReference type="Proteomes" id="UP000031524">
    <property type="component" value="Chromosome"/>
</dbReference>
<dbReference type="HOGENOM" id="CLU_2552504_0_0_11"/>
<sequence>MGVGGLVWSQRMAMGMPASSKVSMRPRSSQRWQLLMAVRVRDAWVFASREAEASSTRLRSSPGPASGRACHALSPAMMSSFA</sequence>
<dbReference type="STRING" id="1223515.B842_03490"/>
<name>A0A0B5D1N3_9CORY</name>
<evidence type="ECO:0000313" key="2">
    <source>
        <dbReference type="Proteomes" id="UP000031524"/>
    </source>
</evidence>
<dbReference type="EMBL" id="CP005286">
    <property type="protein sequence ID" value="AJE32551.1"/>
    <property type="molecule type" value="Genomic_DNA"/>
</dbReference>
<proteinExistence type="predicted"/>
<keyword evidence="2" id="KW-1185">Reference proteome</keyword>
<reference evidence="1 2" key="1">
    <citation type="submission" date="2013-04" db="EMBL/GenBank/DDBJ databases">
        <title>Complete genome sequence of Corynebacterium humireducens DSM 45392(T), isolated from a wastewater-fed microbial fuel cell.</title>
        <authorList>
            <person name="Ruckert C."/>
            <person name="Albersmeier A."/>
            <person name="Kalinowski J."/>
        </authorList>
    </citation>
    <scope>NUCLEOTIDE SEQUENCE [LARGE SCALE GENOMIC DNA]</scope>
    <source>
        <strain evidence="2">MFC-5</strain>
    </source>
</reference>
<organism evidence="1 2">
    <name type="scientific">Corynebacterium humireducens NBRC 106098 = DSM 45392</name>
    <dbReference type="NCBI Taxonomy" id="1223515"/>
    <lineage>
        <taxon>Bacteria</taxon>
        <taxon>Bacillati</taxon>
        <taxon>Actinomycetota</taxon>
        <taxon>Actinomycetes</taxon>
        <taxon>Mycobacteriales</taxon>
        <taxon>Corynebacteriaceae</taxon>
        <taxon>Corynebacterium</taxon>
    </lineage>
</organism>
<gene>
    <name evidence="1" type="ORF">B842_03490</name>
</gene>
<evidence type="ECO:0000313" key="1">
    <source>
        <dbReference type="EMBL" id="AJE32551.1"/>
    </source>
</evidence>